<dbReference type="GO" id="GO:0016787">
    <property type="term" value="F:hydrolase activity"/>
    <property type="evidence" value="ECO:0007669"/>
    <property type="project" value="UniProtKB-KW"/>
</dbReference>
<name>A0ABQ0RLU6_GLUNI</name>
<keyword evidence="3" id="KW-1185">Reference proteome</keyword>
<evidence type="ECO:0000313" key="2">
    <source>
        <dbReference type="EMBL" id="GEC12800.1"/>
    </source>
</evidence>
<evidence type="ECO:0000313" key="3">
    <source>
        <dbReference type="Proteomes" id="UP000316242"/>
    </source>
</evidence>
<evidence type="ECO:0000259" key="1">
    <source>
        <dbReference type="SMART" id="SM00849"/>
    </source>
</evidence>
<accession>A0ABQ0RLU6</accession>
<keyword evidence="2" id="KW-0378">Hydrolase</keyword>
<dbReference type="PANTHER" id="PTHR46233">
    <property type="entry name" value="HYDROXYACYLGLUTATHIONE HYDROLASE GLOC"/>
    <property type="match status" value="1"/>
</dbReference>
<dbReference type="EMBL" id="BJNE01000007">
    <property type="protein sequence ID" value="GEC12800.1"/>
    <property type="molecule type" value="Genomic_DNA"/>
</dbReference>
<dbReference type="Proteomes" id="UP000316242">
    <property type="component" value="Unassembled WGS sequence"/>
</dbReference>
<dbReference type="InterPro" id="IPR036866">
    <property type="entry name" value="RibonucZ/Hydroxyglut_hydro"/>
</dbReference>
<organism evidence="2 3">
    <name type="scientific">Glutamicibacter nicotianae</name>
    <name type="common">Arthrobacter nicotianae</name>
    <dbReference type="NCBI Taxonomy" id="37929"/>
    <lineage>
        <taxon>Bacteria</taxon>
        <taxon>Bacillati</taxon>
        <taxon>Actinomycetota</taxon>
        <taxon>Actinomycetes</taxon>
        <taxon>Micrococcales</taxon>
        <taxon>Micrococcaceae</taxon>
        <taxon>Glutamicibacter</taxon>
    </lineage>
</organism>
<feature type="domain" description="Metallo-beta-lactamase" evidence="1">
    <location>
        <begin position="20"/>
        <end position="198"/>
    </location>
</feature>
<gene>
    <name evidence="2" type="ORF">ANI01nite_20030</name>
</gene>
<proteinExistence type="predicted"/>
<dbReference type="Gene3D" id="3.60.15.10">
    <property type="entry name" value="Ribonuclease Z/Hydroxyacylglutathione hydrolase-like"/>
    <property type="match status" value="1"/>
</dbReference>
<dbReference type="Pfam" id="PF00753">
    <property type="entry name" value="Lactamase_B"/>
    <property type="match status" value="1"/>
</dbReference>
<dbReference type="SUPFAM" id="SSF56281">
    <property type="entry name" value="Metallo-hydrolase/oxidoreductase"/>
    <property type="match status" value="1"/>
</dbReference>
<dbReference type="InterPro" id="IPR051453">
    <property type="entry name" value="MBL_Glyoxalase_II"/>
</dbReference>
<sequence>MNELQLDDFSVRWISVSDMSNNVYVVTDKGSGQQILIDAADDFPAIQDLLAAAAADTPKGEVQVTTIATTHQHWDHVRALSDAVAAYPVPTYAGADDVAGILEESGVQVAHPLSHGDQIQLGEVTLEAIHLRGHTPGSIAFALADSSGQHIILTGDSLFPGGVGNTWKDPERFASLYADVTSRIFDRFPDETVILPGHGDGTTLGAERPSLPEWLERGW</sequence>
<protein>
    <submittedName>
        <fullName evidence="2">Zn-dependent hydrolase</fullName>
    </submittedName>
</protein>
<dbReference type="SMART" id="SM00849">
    <property type="entry name" value="Lactamase_B"/>
    <property type="match status" value="1"/>
</dbReference>
<dbReference type="CDD" id="cd06262">
    <property type="entry name" value="metallo-hydrolase-like_MBL-fold"/>
    <property type="match status" value="1"/>
</dbReference>
<reference evidence="2 3" key="1">
    <citation type="submission" date="2019-06" db="EMBL/GenBank/DDBJ databases">
        <title>Whole genome shotgun sequence of Glutamicibacter nicotianae NBRC 14234.</title>
        <authorList>
            <person name="Hosoyama A."/>
            <person name="Uohara A."/>
            <person name="Ohji S."/>
            <person name="Ichikawa N."/>
        </authorList>
    </citation>
    <scope>NUCLEOTIDE SEQUENCE [LARGE SCALE GENOMIC DNA]</scope>
    <source>
        <strain evidence="2 3">NBRC 14234</strain>
    </source>
</reference>
<dbReference type="PANTHER" id="PTHR46233:SF1">
    <property type="entry name" value="CONSERVED PROTEIN"/>
    <property type="match status" value="1"/>
</dbReference>
<dbReference type="InterPro" id="IPR001279">
    <property type="entry name" value="Metallo-B-lactamas"/>
</dbReference>
<comment type="caution">
    <text evidence="2">The sequence shown here is derived from an EMBL/GenBank/DDBJ whole genome shotgun (WGS) entry which is preliminary data.</text>
</comment>
<dbReference type="RefSeq" id="WP_141357764.1">
    <property type="nucleotide sequence ID" value="NZ_BAAAWM010000001.1"/>
</dbReference>